<reference evidence="5" key="1">
    <citation type="journal article" date="2014" name="Int. J. Syst. Evol. Microbiol.">
        <title>Complete genome sequence of Corynebacterium casei LMG S-19264T (=DSM 44701T), isolated from a smear-ripened cheese.</title>
        <authorList>
            <consortium name="US DOE Joint Genome Institute (JGI-PGF)"/>
            <person name="Walter F."/>
            <person name="Albersmeier A."/>
            <person name="Kalinowski J."/>
            <person name="Ruckert C."/>
        </authorList>
    </citation>
    <scope>NUCLEOTIDE SEQUENCE</scope>
    <source>
        <strain evidence="5">JCM 4386</strain>
    </source>
</reference>
<dbReference type="InterPro" id="IPR001126">
    <property type="entry name" value="UmuC"/>
</dbReference>
<dbReference type="PROSITE" id="PS50173">
    <property type="entry name" value="UMUC"/>
    <property type="match status" value="1"/>
</dbReference>
<protein>
    <recommendedName>
        <fullName evidence="4">UmuC domain-containing protein</fullName>
    </recommendedName>
</protein>
<proteinExistence type="inferred from homology"/>
<dbReference type="EMBL" id="BMTL01000007">
    <property type="protein sequence ID" value="GGR81531.1"/>
    <property type="molecule type" value="Genomic_DNA"/>
</dbReference>
<comment type="function">
    <text evidence="3">Poorly processive, error-prone DNA polymerase involved in untargeted mutagenesis. Copies undamaged DNA at stalled replication forks, which arise in vivo from mismatched or misaligned primer ends. These misaligned primers can be extended by PolIV. Exhibits no 3'-5' exonuclease (proofreading) activity. May be involved in translesional synthesis, in conjunction with the beta clamp from PolIII.</text>
</comment>
<dbReference type="Pfam" id="PF11799">
    <property type="entry name" value="IMS_C"/>
    <property type="match status" value="1"/>
</dbReference>
<dbReference type="RefSeq" id="WP_190148970.1">
    <property type="nucleotide sequence ID" value="NZ_BMTL01000007.1"/>
</dbReference>
<comment type="similarity">
    <text evidence="1">Belongs to the DNA polymerase type-Y family.</text>
</comment>
<dbReference type="SUPFAM" id="SSF100879">
    <property type="entry name" value="Lesion bypass DNA polymerase (Y-family), little finger domain"/>
    <property type="match status" value="1"/>
</dbReference>
<evidence type="ECO:0000259" key="4">
    <source>
        <dbReference type="PROSITE" id="PS50173"/>
    </source>
</evidence>
<accession>A0A918FU09</accession>
<dbReference type="Pfam" id="PF21999">
    <property type="entry name" value="IMS_HHH_1"/>
    <property type="match status" value="1"/>
</dbReference>
<dbReference type="InterPro" id="IPR043502">
    <property type="entry name" value="DNA/RNA_pol_sf"/>
</dbReference>
<gene>
    <name evidence="5" type="ORF">GCM10010269_20900</name>
</gene>
<dbReference type="GO" id="GO:0003684">
    <property type="term" value="F:damaged DNA binding"/>
    <property type="evidence" value="ECO:0007669"/>
    <property type="project" value="InterPro"/>
</dbReference>
<dbReference type="PANTHER" id="PTHR35369">
    <property type="entry name" value="BLR3025 PROTEIN-RELATED"/>
    <property type="match status" value="1"/>
</dbReference>
<dbReference type="Gene3D" id="3.30.1490.100">
    <property type="entry name" value="DNA polymerase, Y-family, little finger domain"/>
    <property type="match status" value="1"/>
</dbReference>
<comment type="caution">
    <text evidence="5">The sequence shown here is derived from an EMBL/GenBank/DDBJ whole genome shotgun (WGS) entry which is preliminary data.</text>
</comment>
<dbReference type="GO" id="GO:0006281">
    <property type="term" value="P:DNA repair"/>
    <property type="evidence" value="ECO:0007669"/>
    <property type="project" value="InterPro"/>
</dbReference>
<dbReference type="InterPro" id="IPR036775">
    <property type="entry name" value="DNA_pol_Y-fam_lit_finger_sf"/>
</dbReference>
<reference evidence="5" key="2">
    <citation type="submission" date="2020-09" db="EMBL/GenBank/DDBJ databases">
        <authorList>
            <person name="Sun Q."/>
            <person name="Ohkuma M."/>
        </authorList>
    </citation>
    <scope>NUCLEOTIDE SEQUENCE</scope>
    <source>
        <strain evidence="5">JCM 4386</strain>
    </source>
</reference>
<sequence>MTPARNPRPRAILRIHFHPVERNDELYGHLLTVLDGISPRIEPLPADWSAYVDLTGALTFWDRDVEGLIAVLRLRLLALHGVQSSAGAGPTRGIAAMAADATPPGAATVVVDDPYEIAAFLRPKPAAALPGIGPKTARTLARYGITTVGDIADTPLTTLQRILGTGPARQAHDFAHGRDERPVVPGAAPKTMSAGHRFDGDELDPDRHHRTVLGLVQELGARLRTAGEITQALTLTVTYADRTQTTRTRSLTEPTAHPPALAAAARDLLAGLGLQRARVRALALRAERLRPAEYAVHQLTLDDRDEKLLRLEAALDRARRRYGPGIAGAASTFG</sequence>
<evidence type="ECO:0000313" key="5">
    <source>
        <dbReference type="EMBL" id="GGR81531.1"/>
    </source>
</evidence>
<dbReference type="InterPro" id="IPR053848">
    <property type="entry name" value="IMS_HHH_1"/>
</dbReference>
<dbReference type="AlphaFoldDB" id="A0A918FU09"/>
<dbReference type="GO" id="GO:0003887">
    <property type="term" value="F:DNA-directed DNA polymerase activity"/>
    <property type="evidence" value="ECO:0007669"/>
    <property type="project" value="InterPro"/>
</dbReference>
<keyword evidence="2" id="KW-0227">DNA damage</keyword>
<organism evidence="5 6">
    <name type="scientific">Streptomyces humidus</name>
    <dbReference type="NCBI Taxonomy" id="52259"/>
    <lineage>
        <taxon>Bacteria</taxon>
        <taxon>Bacillati</taxon>
        <taxon>Actinomycetota</taxon>
        <taxon>Actinomycetes</taxon>
        <taxon>Kitasatosporales</taxon>
        <taxon>Streptomycetaceae</taxon>
        <taxon>Streptomyces</taxon>
    </lineage>
</organism>
<dbReference type="InterPro" id="IPR050356">
    <property type="entry name" value="SulA_CellDiv_inhibitor"/>
</dbReference>
<name>A0A918FU09_9ACTN</name>
<evidence type="ECO:0000256" key="1">
    <source>
        <dbReference type="ARBA" id="ARBA00010945"/>
    </source>
</evidence>
<evidence type="ECO:0000256" key="2">
    <source>
        <dbReference type="ARBA" id="ARBA00022763"/>
    </source>
</evidence>
<evidence type="ECO:0000256" key="3">
    <source>
        <dbReference type="ARBA" id="ARBA00025589"/>
    </source>
</evidence>
<evidence type="ECO:0000313" key="6">
    <source>
        <dbReference type="Proteomes" id="UP000606194"/>
    </source>
</evidence>
<dbReference type="InterPro" id="IPR043128">
    <property type="entry name" value="Rev_trsase/Diguanyl_cyclase"/>
</dbReference>
<dbReference type="Gene3D" id="3.30.70.270">
    <property type="match status" value="1"/>
</dbReference>
<dbReference type="Gene3D" id="1.10.150.20">
    <property type="entry name" value="5' to 3' exonuclease, C-terminal subdomain"/>
    <property type="match status" value="1"/>
</dbReference>
<keyword evidence="6" id="KW-1185">Reference proteome</keyword>
<feature type="domain" description="UmuC" evidence="4">
    <location>
        <begin position="29"/>
        <end position="133"/>
    </location>
</feature>
<dbReference type="SUPFAM" id="SSF56672">
    <property type="entry name" value="DNA/RNA polymerases"/>
    <property type="match status" value="1"/>
</dbReference>
<dbReference type="InterPro" id="IPR017961">
    <property type="entry name" value="DNA_pol_Y-fam_little_finger"/>
</dbReference>
<dbReference type="PANTHER" id="PTHR35369:SF2">
    <property type="entry name" value="BLR3025 PROTEIN"/>
    <property type="match status" value="1"/>
</dbReference>
<dbReference type="Proteomes" id="UP000606194">
    <property type="component" value="Unassembled WGS sequence"/>
</dbReference>